<protein>
    <submittedName>
        <fullName evidence="2">Uncharacterized protein</fullName>
    </submittedName>
</protein>
<keyword evidence="1" id="KW-1133">Transmembrane helix</keyword>
<name>A0A413X894_BACUN</name>
<gene>
    <name evidence="2" type="ORF">DW873_10780</name>
</gene>
<comment type="caution">
    <text evidence="2">The sequence shown here is derived from an EMBL/GenBank/DDBJ whole genome shotgun (WGS) entry which is preliminary data.</text>
</comment>
<evidence type="ECO:0000256" key="1">
    <source>
        <dbReference type="SAM" id="Phobius"/>
    </source>
</evidence>
<evidence type="ECO:0000313" key="3">
    <source>
        <dbReference type="Proteomes" id="UP000286114"/>
    </source>
</evidence>
<sequence>MYFMVNFILILINSIALIGAILWFLNDRGWEPLVTSLTLSATLIGLLFSRNKKKDKPVIMKQKVKNNSTGIQAGGDININNK</sequence>
<evidence type="ECO:0000313" key="2">
    <source>
        <dbReference type="EMBL" id="RHB72821.1"/>
    </source>
</evidence>
<dbReference type="EMBL" id="QSHA01000007">
    <property type="protein sequence ID" value="RHB72821.1"/>
    <property type="molecule type" value="Genomic_DNA"/>
</dbReference>
<reference evidence="2 3" key="1">
    <citation type="submission" date="2018-08" db="EMBL/GenBank/DDBJ databases">
        <title>A genome reference for cultivated species of the human gut microbiota.</title>
        <authorList>
            <person name="Zou Y."/>
            <person name="Xue W."/>
            <person name="Luo G."/>
        </authorList>
    </citation>
    <scope>NUCLEOTIDE SEQUENCE [LARGE SCALE GENOMIC DNA]</scope>
    <source>
        <strain evidence="2 3">AM39-1</strain>
    </source>
</reference>
<proteinExistence type="predicted"/>
<keyword evidence="1" id="KW-0472">Membrane</keyword>
<feature type="transmembrane region" description="Helical" evidence="1">
    <location>
        <begin position="32"/>
        <end position="49"/>
    </location>
</feature>
<feature type="transmembrane region" description="Helical" evidence="1">
    <location>
        <begin position="7"/>
        <end position="26"/>
    </location>
</feature>
<dbReference type="AlphaFoldDB" id="A0A413X894"/>
<accession>A0A413X894</accession>
<keyword evidence="1" id="KW-0812">Transmembrane</keyword>
<organism evidence="2 3">
    <name type="scientific">Bacteroides uniformis</name>
    <dbReference type="NCBI Taxonomy" id="820"/>
    <lineage>
        <taxon>Bacteria</taxon>
        <taxon>Pseudomonadati</taxon>
        <taxon>Bacteroidota</taxon>
        <taxon>Bacteroidia</taxon>
        <taxon>Bacteroidales</taxon>
        <taxon>Bacteroidaceae</taxon>
        <taxon>Bacteroides</taxon>
    </lineage>
</organism>
<dbReference type="Proteomes" id="UP000286114">
    <property type="component" value="Unassembled WGS sequence"/>
</dbReference>